<dbReference type="Proteomes" id="UP001165342">
    <property type="component" value="Unassembled WGS sequence"/>
</dbReference>
<keyword evidence="1" id="KW-1133">Transmembrane helix</keyword>
<keyword evidence="1" id="KW-0472">Membrane</keyword>
<feature type="transmembrane region" description="Helical" evidence="1">
    <location>
        <begin position="6"/>
        <end position="22"/>
    </location>
</feature>
<feature type="transmembrane region" description="Helical" evidence="1">
    <location>
        <begin position="107"/>
        <end position="130"/>
    </location>
</feature>
<feature type="transmembrane region" description="Helical" evidence="1">
    <location>
        <begin position="80"/>
        <end position="101"/>
    </location>
</feature>
<name>A0ABT0S213_9SPHN</name>
<organism evidence="2 3">
    <name type="scientific">Sphingomonas hankyongi</name>
    <dbReference type="NCBI Taxonomy" id="2908209"/>
    <lineage>
        <taxon>Bacteria</taxon>
        <taxon>Pseudomonadati</taxon>
        <taxon>Pseudomonadota</taxon>
        <taxon>Alphaproteobacteria</taxon>
        <taxon>Sphingomonadales</taxon>
        <taxon>Sphingomonadaceae</taxon>
        <taxon>Sphingomonas</taxon>
    </lineage>
</organism>
<evidence type="ECO:0000256" key="1">
    <source>
        <dbReference type="SAM" id="Phobius"/>
    </source>
</evidence>
<keyword evidence="3" id="KW-1185">Reference proteome</keyword>
<accession>A0ABT0S213</accession>
<dbReference type="EMBL" id="JAMGBE010000002">
    <property type="protein sequence ID" value="MCL6729887.1"/>
    <property type="molecule type" value="Genomic_DNA"/>
</dbReference>
<proteinExistence type="predicted"/>
<reference evidence="2" key="1">
    <citation type="submission" date="2022-05" db="EMBL/GenBank/DDBJ databases">
        <authorList>
            <person name="Jo J.-H."/>
            <person name="Im W.-T."/>
        </authorList>
    </citation>
    <scope>NUCLEOTIDE SEQUENCE</scope>
    <source>
        <strain evidence="2">SE220</strain>
    </source>
</reference>
<feature type="transmembrane region" description="Helical" evidence="1">
    <location>
        <begin position="52"/>
        <end position="73"/>
    </location>
</feature>
<sequence length="145" mass="16525">MIPHYIIFWAFLLLTCGYALWRGRKYEQLSALVFIAASIASLLSHAPAQDRYIGIETSDLVIDLGVLAALLGIALRSDRFWPLWVAGLQLTVTVSHVMKAIKPDLMPFAYAAAERFWSYPILLILFAGAWRQHRRRRERLRPAAT</sequence>
<comment type="caution">
    <text evidence="2">The sequence shown here is derived from an EMBL/GenBank/DDBJ whole genome shotgun (WGS) entry which is preliminary data.</text>
</comment>
<protein>
    <submittedName>
        <fullName evidence="2">Uncharacterized protein</fullName>
    </submittedName>
</protein>
<gene>
    <name evidence="2" type="ORF">LZ538_07435</name>
</gene>
<evidence type="ECO:0000313" key="2">
    <source>
        <dbReference type="EMBL" id="MCL6729887.1"/>
    </source>
</evidence>
<feature type="transmembrane region" description="Helical" evidence="1">
    <location>
        <begin position="29"/>
        <end position="46"/>
    </location>
</feature>
<keyword evidence="1" id="KW-0812">Transmembrane</keyword>
<evidence type="ECO:0000313" key="3">
    <source>
        <dbReference type="Proteomes" id="UP001165342"/>
    </source>
</evidence>
<dbReference type="RefSeq" id="WP_249831354.1">
    <property type="nucleotide sequence ID" value="NZ_JAMGBE010000002.1"/>
</dbReference>